<evidence type="ECO:0000256" key="1">
    <source>
        <dbReference type="ARBA" id="ARBA00002738"/>
    </source>
</evidence>
<evidence type="ECO:0000256" key="2">
    <source>
        <dbReference type="ARBA" id="ARBA00004123"/>
    </source>
</evidence>
<evidence type="ECO:0000256" key="5">
    <source>
        <dbReference type="ARBA" id="ARBA00015162"/>
    </source>
</evidence>
<dbReference type="SMART" id="SM01312">
    <property type="entry name" value="RTC4"/>
    <property type="match status" value="1"/>
</dbReference>
<dbReference type="Pfam" id="PF14474">
    <property type="entry name" value="RTC4"/>
    <property type="match status" value="1"/>
</dbReference>
<feature type="domain" description="Restriction of telomere capping protein 4 C-terminal" evidence="8">
    <location>
        <begin position="24"/>
        <end position="141"/>
    </location>
</feature>
<proteinExistence type="inferred from homology"/>
<evidence type="ECO:0000259" key="8">
    <source>
        <dbReference type="SMART" id="SM01312"/>
    </source>
</evidence>
<dbReference type="EMBL" id="CAJVQB010012430">
    <property type="protein sequence ID" value="CAG8755403.1"/>
    <property type="molecule type" value="Genomic_DNA"/>
</dbReference>
<comment type="function">
    <text evidence="1">May be involved in a process influencing telomere capping.</text>
</comment>
<comment type="similarity">
    <text evidence="4">Belongs to the RTC4 family.</text>
</comment>
<dbReference type="InterPro" id="IPR028094">
    <property type="entry name" value="RTC4_C"/>
</dbReference>
<evidence type="ECO:0000256" key="4">
    <source>
        <dbReference type="ARBA" id="ARBA00009461"/>
    </source>
</evidence>
<comment type="subcellular location">
    <subcellularLocation>
        <location evidence="3">Cytoplasm</location>
    </subcellularLocation>
    <subcellularLocation>
        <location evidence="2">Nucleus</location>
    </subcellularLocation>
</comment>
<gene>
    <name evidence="9" type="ORF">GMARGA_LOCUS16845</name>
</gene>
<comment type="caution">
    <text evidence="9">The sequence shown here is derived from an EMBL/GenBank/DDBJ whole genome shotgun (WGS) entry which is preliminary data.</text>
</comment>
<dbReference type="Proteomes" id="UP000789901">
    <property type="component" value="Unassembled WGS sequence"/>
</dbReference>
<dbReference type="PANTHER" id="PTHR41391:SF1">
    <property type="entry name" value="RESTRICTION OF TELOMERE CAPPING PROTEIN 4"/>
    <property type="match status" value="1"/>
</dbReference>
<accession>A0ABN7VC28</accession>
<evidence type="ECO:0000256" key="6">
    <source>
        <dbReference type="ARBA" id="ARBA00022490"/>
    </source>
</evidence>
<protein>
    <recommendedName>
        <fullName evidence="5">Restriction of telomere capping protein 4</fullName>
    </recommendedName>
</protein>
<keyword evidence="7" id="KW-0539">Nucleus</keyword>
<evidence type="ECO:0000313" key="9">
    <source>
        <dbReference type="EMBL" id="CAG8755403.1"/>
    </source>
</evidence>
<sequence>MNSENTNILDSDEEDKLPLLKTALLNITKFTRPKKINIELQDDTTATNNNNDDFTPLAMFQRINHLVPGYYGMKRYMIMYEHLMKNTEWKLKDIKFKKFIEEVIIPELGVRFIMEDLGVDYDTTVTITRESVEYGNKYFFGDDNDECFWW</sequence>
<name>A0ABN7VC28_GIGMA</name>
<reference evidence="9 10" key="1">
    <citation type="submission" date="2021-06" db="EMBL/GenBank/DDBJ databases">
        <authorList>
            <person name="Kallberg Y."/>
            <person name="Tangrot J."/>
            <person name="Rosling A."/>
        </authorList>
    </citation>
    <scope>NUCLEOTIDE SEQUENCE [LARGE SCALE GENOMIC DNA]</scope>
    <source>
        <strain evidence="9 10">120-4 pot B 10/14</strain>
    </source>
</reference>
<keyword evidence="6" id="KW-0963">Cytoplasm</keyword>
<evidence type="ECO:0000256" key="7">
    <source>
        <dbReference type="ARBA" id="ARBA00023242"/>
    </source>
</evidence>
<dbReference type="PANTHER" id="PTHR41391">
    <property type="entry name" value="RESTRICTION OF TELOMERE CAPPING PROTEIN 4"/>
    <property type="match status" value="1"/>
</dbReference>
<evidence type="ECO:0000256" key="3">
    <source>
        <dbReference type="ARBA" id="ARBA00004496"/>
    </source>
</evidence>
<dbReference type="InterPro" id="IPR039024">
    <property type="entry name" value="RTC4"/>
</dbReference>
<keyword evidence="10" id="KW-1185">Reference proteome</keyword>
<organism evidence="9 10">
    <name type="scientific">Gigaspora margarita</name>
    <dbReference type="NCBI Taxonomy" id="4874"/>
    <lineage>
        <taxon>Eukaryota</taxon>
        <taxon>Fungi</taxon>
        <taxon>Fungi incertae sedis</taxon>
        <taxon>Mucoromycota</taxon>
        <taxon>Glomeromycotina</taxon>
        <taxon>Glomeromycetes</taxon>
        <taxon>Diversisporales</taxon>
        <taxon>Gigasporaceae</taxon>
        <taxon>Gigaspora</taxon>
    </lineage>
</organism>
<evidence type="ECO:0000313" key="10">
    <source>
        <dbReference type="Proteomes" id="UP000789901"/>
    </source>
</evidence>